<dbReference type="EMBL" id="RAXT01000012">
    <property type="protein sequence ID" value="RKG38316.1"/>
    <property type="molecule type" value="Genomic_DNA"/>
</dbReference>
<evidence type="ECO:0000313" key="1">
    <source>
        <dbReference type="EMBL" id="RKG38316.1"/>
    </source>
</evidence>
<protein>
    <submittedName>
        <fullName evidence="1">Uncharacterized protein</fullName>
    </submittedName>
</protein>
<gene>
    <name evidence="1" type="ORF">D7V20_08345</name>
</gene>
<dbReference type="Proteomes" id="UP000280405">
    <property type="component" value="Unassembled WGS sequence"/>
</dbReference>
<dbReference type="OrthoDB" id="6660515at2"/>
<name>A0A3A8EXY1_9GAMM</name>
<evidence type="ECO:0000313" key="2">
    <source>
        <dbReference type="Proteomes" id="UP000280405"/>
    </source>
</evidence>
<proteinExistence type="predicted"/>
<comment type="caution">
    <text evidence="1">The sequence shown here is derived from an EMBL/GenBank/DDBJ whole genome shotgun (WGS) entry which is preliminary data.</text>
</comment>
<sequence>MSVNLQEHQRSLMAAMGIDLWIPRSDVQTRPYQNNIYRDIAPEISSFEQGVVEFDLSHIQHNQTTQQPTRQDSIHADKTSIIEHTEVALLKSNIQITQQNETSSLAQIPKKIDDQTEPSIQLAPFEIQAFCITSCVIVVNCTQLTADQLKLWLNIQHAVVGQYYELKWPFPILQLQDGKGANIYIQGFIDALKNERQVICLGQLPHVQATDMIQLASLQEMIDQPVLKRRLWQFMQNRVD</sequence>
<reference evidence="1 2" key="1">
    <citation type="submission" date="2018-09" db="EMBL/GenBank/DDBJ databases">
        <title>The draft genome of Acinetobacter spp. strains.</title>
        <authorList>
            <person name="Qin J."/>
            <person name="Feng Y."/>
            <person name="Zong Z."/>
        </authorList>
    </citation>
    <scope>NUCLEOTIDE SEQUENCE [LARGE SCALE GENOMIC DNA]</scope>
    <source>
        <strain evidence="1 2">WCHAc060115</strain>
    </source>
</reference>
<keyword evidence="2" id="KW-1185">Reference proteome</keyword>
<organism evidence="1 2">
    <name type="scientific">Acinetobacter rongchengensis</name>
    <dbReference type="NCBI Taxonomy" id="2419601"/>
    <lineage>
        <taxon>Bacteria</taxon>
        <taxon>Pseudomonadati</taxon>
        <taxon>Pseudomonadota</taxon>
        <taxon>Gammaproteobacteria</taxon>
        <taxon>Moraxellales</taxon>
        <taxon>Moraxellaceae</taxon>
        <taxon>Acinetobacter</taxon>
    </lineage>
</organism>
<accession>A0A3A8EXY1</accession>
<dbReference type="AlphaFoldDB" id="A0A3A8EXY1"/>